<evidence type="ECO:0000313" key="12">
    <source>
        <dbReference type="Proteomes" id="UP000008922"/>
    </source>
</evidence>
<comment type="caution">
    <text evidence="7">Lacks conserved residue(s) required for the propagation of feature annotation.</text>
</comment>
<evidence type="ECO:0000259" key="10">
    <source>
        <dbReference type="Pfam" id="PF02729"/>
    </source>
</evidence>
<reference evidence="11 12" key="1">
    <citation type="submission" date="2010-12" db="EMBL/GenBank/DDBJ databases">
        <title>Whole genome sequence of Anaerolinea thermophila UNI-1.</title>
        <authorList>
            <person name="Narita-Yamada S."/>
            <person name="Kishi E."/>
            <person name="Watanabe Y."/>
            <person name="Takasaki K."/>
            <person name="Ankai A."/>
            <person name="Oguchi A."/>
            <person name="Fukui S."/>
            <person name="Takahashi M."/>
            <person name="Yashiro I."/>
            <person name="Hosoyama A."/>
            <person name="Sekiguchi Y."/>
            <person name="Hanada S."/>
            <person name="Fujita N."/>
        </authorList>
    </citation>
    <scope>NUCLEOTIDE SEQUENCE [LARGE SCALE GENOMIC DNA]</scope>
    <source>
        <strain evidence="12">DSM 14523 / JCM 11388 / NBRC 100420 / UNI-1</strain>
    </source>
</reference>
<organism evidence="11 12">
    <name type="scientific">Anaerolinea thermophila (strain DSM 14523 / JCM 11388 / NBRC 100420 / UNI-1)</name>
    <dbReference type="NCBI Taxonomy" id="926569"/>
    <lineage>
        <taxon>Bacteria</taxon>
        <taxon>Bacillati</taxon>
        <taxon>Chloroflexota</taxon>
        <taxon>Anaerolineae</taxon>
        <taxon>Anaerolineales</taxon>
        <taxon>Anaerolineaceae</taxon>
        <taxon>Anaerolinea</taxon>
    </lineage>
</organism>
<dbReference type="EC" id="2.1.3.3" evidence="3 8"/>
<feature type="binding site" evidence="7">
    <location>
        <position position="316"/>
    </location>
    <ligand>
        <name>carbamoyl phosphate</name>
        <dbReference type="ChEBI" id="CHEBI:58228"/>
    </ligand>
</feature>
<dbReference type="GO" id="GO:0005737">
    <property type="term" value="C:cytoplasm"/>
    <property type="evidence" value="ECO:0007669"/>
    <property type="project" value="UniProtKB-SubCell"/>
</dbReference>
<dbReference type="Pfam" id="PF02729">
    <property type="entry name" value="OTCace_N"/>
    <property type="match status" value="1"/>
</dbReference>
<evidence type="ECO:0000256" key="8">
    <source>
        <dbReference type="NCBIfam" id="TIGR00658"/>
    </source>
</evidence>
<evidence type="ECO:0000256" key="7">
    <source>
        <dbReference type="HAMAP-Rule" id="MF_01109"/>
    </source>
</evidence>
<evidence type="ECO:0000256" key="3">
    <source>
        <dbReference type="ARBA" id="ARBA00013007"/>
    </source>
</evidence>
<dbReference type="AlphaFoldDB" id="E8N5X1"/>
<proteinExistence type="inferred from homology"/>
<dbReference type="NCBIfam" id="NF001986">
    <property type="entry name" value="PRK00779.1"/>
    <property type="match status" value="1"/>
</dbReference>
<name>E8N5X1_ANATU</name>
<comment type="similarity">
    <text evidence="2 7">Belongs to the aspartate/ornithine carbamoyltransferase superfamily. OTCase family.</text>
</comment>
<evidence type="ECO:0000256" key="5">
    <source>
        <dbReference type="ARBA" id="ARBA00022679"/>
    </source>
</evidence>
<feature type="binding site" evidence="7">
    <location>
        <position position="184"/>
    </location>
    <ligand>
        <name>L-ornithine</name>
        <dbReference type="ChEBI" id="CHEBI:46911"/>
    </ligand>
</feature>
<keyword evidence="12" id="KW-1185">Reference proteome</keyword>
<evidence type="ECO:0000256" key="6">
    <source>
        <dbReference type="ARBA" id="ARBA00048772"/>
    </source>
</evidence>
<dbReference type="PRINTS" id="PR00102">
    <property type="entry name" value="OTCASE"/>
</dbReference>
<dbReference type="FunCoup" id="E8N5X1">
    <property type="interactions" value="364"/>
</dbReference>
<dbReference type="HOGENOM" id="CLU_043846_3_2_0"/>
<dbReference type="HAMAP" id="MF_01109">
    <property type="entry name" value="OTCase"/>
    <property type="match status" value="1"/>
</dbReference>
<comment type="pathway">
    <text evidence="1">Amino-acid biosynthesis; L-arginine biosynthesis; L-arginine from L-ornithine and carbamoyl phosphate: step 1/3.</text>
</comment>
<dbReference type="FunFam" id="3.40.50.1370:FF:000008">
    <property type="entry name" value="Ornithine carbamoyltransferase"/>
    <property type="match status" value="1"/>
</dbReference>
<comment type="subcellular location">
    <subcellularLocation>
        <location evidence="7">Cytoplasm</location>
    </subcellularLocation>
</comment>
<dbReference type="InterPro" id="IPR006132">
    <property type="entry name" value="Asp/Orn_carbamoyltranf_P-bd"/>
</dbReference>
<dbReference type="InterPro" id="IPR024904">
    <property type="entry name" value="OTCase_ArgI"/>
</dbReference>
<evidence type="ECO:0000256" key="1">
    <source>
        <dbReference type="ARBA" id="ARBA00004975"/>
    </source>
</evidence>
<dbReference type="GO" id="GO:0016597">
    <property type="term" value="F:amino acid binding"/>
    <property type="evidence" value="ECO:0007669"/>
    <property type="project" value="InterPro"/>
</dbReference>
<keyword evidence="5 7" id="KW-0808">Transferase</keyword>
<dbReference type="InterPro" id="IPR002292">
    <property type="entry name" value="Orn/put_carbamltrans"/>
</dbReference>
<feature type="domain" description="Aspartate/ornithine carbamoyltransferase Asp/Orn-binding" evidence="9">
    <location>
        <begin position="172"/>
        <end position="326"/>
    </location>
</feature>
<dbReference type="GO" id="GO:0019240">
    <property type="term" value="P:citrulline biosynthetic process"/>
    <property type="evidence" value="ECO:0007669"/>
    <property type="project" value="TreeGrafter"/>
</dbReference>
<feature type="binding site" evidence="7">
    <location>
        <position position="248"/>
    </location>
    <ligand>
        <name>L-ornithine</name>
        <dbReference type="ChEBI" id="CHEBI:46911"/>
    </ligand>
</feature>
<evidence type="ECO:0000313" key="11">
    <source>
        <dbReference type="EMBL" id="BAJ63835.1"/>
    </source>
</evidence>
<dbReference type="NCBIfam" id="TIGR00658">
    <property type="entry name" value="orni_carb_tr"/>
    <property type="match status" value="1"/>
</dbReference>
<dbReference type="KEGG" id="atm:ANT_18090"/>
<dbReference type="InterPro" id="IPR006130">
    <property type="entry name" value="Asp/Orn_carbamoylTrfase"/>
</dbReference>
<feature type="binding site" evidence="7">
    <location>
        <begin position="153"/>
        <end position="156"/>
    </location>
    <ligand>
        <name>carbamoyl phosphate</name>
        <dbReference type="ChEBI" id="CHEBI:58228"/>
    </ligand>
</feature>
<dbReference type="InterPro" id="IPR006131">
    <property type="entry name" value="Asp_carbamoyltransf_Asp/Orn-bd"/>
</dbReference>
<dbReference type="Gene3D" id="3.40.50.1370">
    <property type="entry name" value="Aspartate/ornithine carbamoyltransferase"/>
    <property type="match status" value="2"/>
</dbReference>
<dbReference type="SUPFAM" id="SSF53671">
    <property type="entry name" value="Aspartate/ornithine carbamoyltransferase"/>
    <property type="match status" value="1"/>
</dbReference>
<dbReference type="Proteomes" id="UP000008922">
    <property type="component" value="Chromosome"/>
</dbReference>
<gene>
    <name evidence="11" type="primary">argF</name>
    <name evidence="11" type="ordered locus">ANT_18090</name>
</gene>
<dbReference type="PRINTS" id="PR00100">
    <property type="entry name" value="AOTCASE"/>
</dbReference>
<dbReference type="EMBL" id="AP012029">
    <property type="protein sequence ID" value="BAJ63835.1"/>
    <property type="molecule type" value="Genomic_DNA"/>
</dbReference>
<feature type="binding site" evidence="7">
    <location>
        <begin position="288"/>
        <end position="289"/>
    </location>
    <ligand>
        <name>carbamoyl phosphate</name>
        <dbReference type="ChEBI" id="CHEBI:58228"/>
    </ligand>
</feature>
<dbReference type="PANTHER" id="PTHR45753">
    <property type="entry name" value="ORNITHINE CARBAMOYLTRANSFERASE, MITOCHONDRIAL"/>
    <property type="match status" value="1"/>
</dbReference>
<accession>E8N5X1</accession>
<protein>
    <recommendedName>
        <fullName evidence="4 8">Ornithine carbamoyltransferase</fullName>
        <ecNumber evidence="3 8">2.1.3.3</ecNumber>
    </recommendedName>
</protein>
<dbReference type="PANTHER" id="PTHR45753:SF3">
    <property type="entry name" value="ORNITHINE TRANSCARBAMYLASE, MITOCHONDRIAL"/>
    <property type="match status" value="1"/>
</dbReference>
<dbReference type="InParanoid" id="E8N5X1"/>
<feature type="binding site" evidence="7">
    <location>
        <begin position="252"/>
        <end position="253"/>
    </location>
    <ligand>
        <name>L-ornithine</name>
        <dbReference type="ChEBI" id="CHEBI:46911"/>
    </ligand>
</feature>
<dbReference type="STRING" id="926569.ANT_18090"/>
<keyword evidence="7" id="KW-0963">Cytoplasm</keyword>
<evidence type="ECO:0000256" key="2">
    <source>
        <dbReference type="ARBA" id="ARBA00007805"/>
    </source>
</evidence>
<evidence type="ECO:0000259" key="9">
    <source>
        <dbReference type="Pfam" id="PF00185"/>
    </source>
</evidence>
<dbReference type="GO" id="GO:0042450">
    <property type="term" value="P:L-arginine biosynthetic process via ornithine"/>
    <property type="evidence" value="ECO:0007669"/>
    <property type="project" value="UniProtKB-UniRule"/>
</dbReference>
<evidence type="ECO:0000256" key="4">
    <source>
        <dbReference type="ARBA" id="ARBA00016634"/>
    </source>
</evidence>
<dbReference type="eggNOG" id="COG0078">
    <property type="taxonomic scope" value="Bacteria"/>
</dbReference>
<dbReference type="InterPro" id="IPR036901">
    <property type="entry name" value="Asp/Orn_carbamoylTrfase_sf"/>
</dbReference>
<comment type="catalytic activity">
    <reaction evidence="6 7">
        <text>carbamoyl phosphate + L-ornithine = L-citrulline + phosphate + H(+)</text>
        <dbReference type="Rhea" id="RHEA:19513"/>
        <dbReference type="ChEBI" id="CHEBI:15378"/>
        <dbReference type="ChEBI" id="CHEBI:43474"/>
        <dbReference type="ChEBI" id="CHEBI:46911"/>
        <dbReference type="ChEBI" id="CHEBI:57743"/>
        <dbReference type="ChEBI" id="CHEBI:58228"/>
        <dbReference type="EC" id="2.1.3.3"/>
    </reaction>
</comment>
<feature type="domain" description="Aspartate/ornithine carbamoyltransferase carbamoyl-P binding" evidence="10">
    <location>
        <begin position="26"/>
        <end position="166"/>
    </location>
</feature>
<dbReference type="GO" id="GO:0004585">
    <property type="term" value="F:ornithine carbamoyltransferase activity"/>
    <property type="evidence" value="ECO:0007669"/>
    <property type="project" value="UniProtKB-UniRule"/>
</dbReference>
<dbReference type="Pfam" id="PF00185">
    <property type="entry name" value="OTCace"/>
    <property type="match status" value="1"/>
</dbReference>
<sequence length="331" mass="36422">MKGVFPYVILPADSTTLSETGVVMKKDFISIQDYTPEELQSMLDLAIQLKKEYFSGGNPPLLKGKVLGMIFQKPSLRTRVSFDMAMRHLGGDALYLSPNEIGLGQRESIADVARVLSGYVHAIMARVFAHEHVLELAKWSSVPVINGLSDYDHPCQAMADALTIIEKFGTLKGVNVTFVGDGNNVCVSLMHIVTKLGGNFTHSGPEGYDMPKQAVELGLQFASKSGSKVRFTRDPHEAVRDAQVIYTDTWTSMGQEAEAKEREKVFPPYQVNEQLVSEADKDCIVMHCLPAHRGQEITDAVADGPHSAIFPQAHNRLHAQKAILVRLFQAG</sequence>
<feature type="binding site" evidence="7">
    <location>
        <position position="126"/>
    </location>
    <ligand>
        <name>carbamoyl phosphate</name>
        <dbReference type="ChEBI" id="CHEBI:58228"/>
    </ligand>
</feature>